<evidence type="ECO:0000313" key="2">
    <source>
        <dbReference type="EMBL" id="MXP09647.1"/>
    </source>
</evidence>
<organism evidence="2 3">
    <name type="scientific">Alteriqipengyuania halimionae</name>
    <dbReference type="NCBI Taxonomy" id="1926630"/>
    <lineage>
        <taxon>Bacteria</taxon>
        <taxon>Pseudomonadati</taxon>
        <taxon>Pseudomonadota</taxon>
        <taxon>Alphaproteobacteria</taxon>
        <taxon>Sphingomonadales</taxon>
        <taxon>Erythrobacteraceae</taxon>
        <taxon>Alteriqipengyuania</taxon>
    </lineage>
</organism>
<dbReference type="AlphaFoldDB" id="A0A6I4U5W0"/>
<evidence type="ECO:0008006" key="4">
    <source>
        <dbReference type="Google" id="ProtNLM"/>
    </source>
</evidence>
<feature type="transmembrane region" description="Helical" evidence="1">
    <location>
        <begin position="6"/>
        <end position="24"/>
    </location>
</feature>
<keyword evidence="1" id="KW-0812">Transmembrane</keyword>
<proteinExistence type="predicted"/>
<accession>A0A6I4U5W0</accession>
<gene>
    <name evidence="2" type="ORF">GRI68_05600</name>
</gene>
<keyword evidence="1" id="KW-0472">Membrane</keyword>
<sequence>MNGPLEWIAAIGTILAAGLIAADLGRKVTGWGFVLFCAVAVTWVVIGLTDNAIPIAAMNAILLLINAWGVWQYLLSPKNRRVMEKLDHAQEEAEEQVEREMEDEG</sequence>
<evidence type="ECO:0000313" key="3">
    <source>
        <dbReference type="Proteomes" id="UP000429229"/>
    </source>
</evidence>
<reference evidence="2 3" key="1">
    <citation type="submission" date="2019-12" db="EMBL/GenBank/DDBJ databases">
        <title>Genomic-based taxomic classification of the family Erythrobacteraceae.</title>
        <authorList>
            <person name="Xu L."/>
        </authorList>
    </citation>
    <scope>NUCLEOTIDE SEQUENCE [LARGE SCALE GENOMIC DNA]</scope>
    <source>
        <strain evidence="2 3">LMG 29519</strain>
    </source>
</reference>
<dbReference type="EMBL" id="WTYR01000001">
    <property type="protein sequence ID" value="MXP09647.1"/>
    <property type="molecule type" value="Genomic_DNA"/>
</dbReference>
<evidence type="ECO:0000256" key="1">
    <source>
        <dbReference type="SAM" id="Phobius"/>
    </source>
</evidence>
<feature type="transmembrane region" description="Helical" evidence="1">
    <location>
        <begin position="55"/>
        <end position="75"/>
    </location>
</feature>
<comment type="caution">
    <text evidence="2">The sequence shown here is derived from an EMBL/GenBank/DDBJ whole genome shotgun (WGS) entry which is preliminary data.</text>
</comment>
<protein>
    <recommendedName>
        <fullName evidence="4">PRC-barrel domain containing protein</fullName>
    </recommendedName>
</protein>
<dbReference type="Proteomes" id="UP000429229">
    <property type="component" value="Unassembled WGS sequence"/>
</dbReference>
<name>A0A6I4U5W0_9SPHN</name>
<dbReference type="RefSeq" id="WP_160616325.1">
    <property type="nucleotide sequence ID" value="NZ_WTYR01000001.1"/>
</dbReference>
<keyword evidence="3" id="KW-1185">Reference proteome</keyword>
<feature type="transmembrane region" description="Helical" evidence="1">
    <location>
        <begin position="31"/>
        <end position="49"/>
    </location>
</feature>
<keyword evidence="1" id="KW-1133">Transmembrane helix</keyword>